<organism evidence="1 2">
    <name type="scientific">Smittium culicis</name>
    <dbReference type="NCBI Taxonomy" id="133412"/>
    <lineage>
        <taxon>Eukaryota</taxon>
        <taxon>Fungi</taxon>
        <taxon>Fungi incertae sedis</taxon>
        <taxon>Zoopagomycota</taxon>
        <taxon>Kickxellomycotina</taxon>
        <taxon>Harpellomycetes</taxon>
        <taxon>Harpellales</taxon>
        <taxon>Legeriomycetaceae</taxon>
        <taxon>Smittium</taxon>
    </lineage>
</organism>
<reference evidence="1 2" key="1">
    <citation type="submission" date="2017-01" db="EMBL/GenBank/DDBJ databases">
        <authorList>
            <person name="Mah S.A."/>
            <person name="Swanson W.J."/>
            <person name="Moy G.W."/>
            <person name="Vacquier V.D."/>
        </authorList>
    </citation>
    <scope>NUCLEOTIDE SEQUENCE [LARGE SCALE GENOMIC DNA]</scope>
    <source>
        <strain evidence="1 2">GSMNP</strain>
    </source>
</reference>
<keyword evidence="2" id="KW-1185">Reference proteome</keyword>
<evidence type="ECO:0000313" key="2">
    <source>
        <dbReference type="Proteomes" id="UP000187283"/>
    </source>
</evidence>
<gene>
    <name evidence="1" type="ORF">AYI70_g990</name>
</gene>
<dbReference type="EMBL" id="LSSN01000195">
    <property type="protein sequence ID" value="OMJ25285.1"/>
    <property type="molecule type" value="Genomic_DNA"/>
</dbReference>
<dbReference type="AlphaFoldDB" id="A0A1R1YER5"/>
<name>A0A1R1YER5_9FUNG</name>
<accession>A0A1R1YER5</accession>
<comment type="caution">
    <text evidence="1">The sequence shown here is derived from an EMBL/GenBank/DDBJ whole genome shotgun (WGS) entry which is preliminary data.</text>
</comment>
<dbReference type="Proteomes" id="UP000187283">
    <property type="component" value="Unassembled WGS sequence"/>
</dbReference>
<sequence length="156" mass="17926">MIRGIILYSSPYLQSKCNKARRASATQDHELDKGATICLTDTNGPEIHLLFYQSTLNQIEKTKHNWKTGKLIRITLSNRNTQQRNGAQQYQENQKFLGQNSYTFARKNFGTRWGQSCVSSAYKPQFCGSSTSILFQKYPENPITLPKKPCRVSEWL</sequence>
<proteinExistence type="predicted"/>
<protein>
    <submittedName>
        <fullName evidence="1">Uncharacterized protein</fullName>
    </submittedName>
</protein>
<evidence type="ECO:0000313" key="1">
    <source>
        <dbReference type="EMBL" id="OMJ25285.1"/>
    </source>
</evidence>